<evidence type="ECO:0000256" key="4">
    <source>
        <dbReference type="ARBA" id="ARBA00061397"/>
    </source>
</evidence>
<dbReference type="SMART" id="SM00228">
    <property type="entry name" value="PDZ"/>
    <property type="match status" value="1"/>
</dbReference>
<dbReference type="FunFam" id="2.60.200.20:FF:000040">
    <property type="entry name" value="ras-associating and dilute domain-containing protein"/>
    <property type="match status" value="1"/>
</dbReference>
<dbReference type="InterPro" id="IPR052072">
    <property type="entry name" value="Vascular_dev_regulator"/>
</dbReference>
<dbReference type="SUPFAM" id="SSF50156">
    <property type="entry name" value="PDZ domain-like"/>
    <property type="match status" value="1"/>
</dbReference>
<keyword evidence="1" id="KW-0217">Developmental protein</keyword>
<evidence type="ECO:0000259" key="9">
    <source>
        <dbReference type="PROSITE" id="PS51126"/>
    </source>
</evidence>
<evidence type="ECO:0000256" key="1">
    <source>
        <dbReference type="ARBA" id="ARBA00022473"/>
    </source>
</evidence>
<evidence type="ECO:0000256" key="2">
    <source>
        <dbReference type="ARBA" id="ARBA00022889"/>
    </source>
</evidence>
<gene>
    <name evidence="10" type="ORF">CIB84_002109</name>
</gene>
<name>A0A2P4TCU0_BAMTH</name>
<dbReference type="InterPro" id="IPR002710">
    <property type="entry name" value="Dilute_dom"/>
</dbReference>
<dbReference type="InterPro" id="IPR037983">
    <property type="entry name" value="CBD_Rasip1/Radil"/>
</dbReference>
<comment type="function">
    <text evidence="3">Downstream effector of Rap required for cell adhesion and migration of neural crest precursors during development.</text>
</comment>
<dbReference type="InterPro" id="IPR001478">
    <property type="entry name" value="PDZ"/>
</dbReference>
<dbReference type="GO" id="GO:0051020">
    <property type="term" value="F:GTPase binding"/>
    <property type="evidence" value="ECO:0007669"/>
    <property type="project" value="TreeGrafter"/>
</dbReference>
<dbReference type="OrthoDB" id="3908708at2759"/>
<dbReference type="CDD" id="cd17116">
    <property type="entry name" value="RA_Radil_like"/>
    <property type="match status" value="1"/>
</dbReference>
<proteinExistence type="inferred from homology"/>
<evidence type="ECO:0000313" key="11">
    <source>
        <dbReference type="Proteomes" id="UP000237246"/>
    </source>
</evidence>
<dbReference type="GO" id="GO:0007165">
    <property type="term" value="P:signal transduction"/>
    <property type="evidence" value="ECO:0007669"/>
    <property type="project" value="InterPro"/>
</dbReference>
<dbReference type="Gene3D" id="2.60.200.20">
    <property type="match status" value="1"/>
</dbReference>
<evidence type="ECO:0000259" key="7">
    <source>
        <dbReference type="PROSITE" id="PS50106"/>
    </source>
</evidence>
<dbReference type="GO" id="GO:0001755">
    <property type="term" value="P:neural crest cell migration"/>
    <property type="evidence" value="ECO:0007669"/>
    <property type="project" value="TreeGrafter"/>
</dbReference>
<dbReference type="EMBL" id="PPHD01002296">
    <property type="protein sequence ID" value="POI34138.1"/>
    <property type="molecule type" value="Genomic_DNA"/>
</dbReference>
<evidence type="ECO:0000313" key="10">
    <source>
        <dbReference type="EMBL" id="POI34138.1"/>
    </source>
</evidence>
<evidence type="ECO:0000256" key="5">
    <source>
        <dbReference type="ARBA" id="ARBA00073766"/>
    </source>
</evidence>
<dbReference type="FunFam" id="2.30.42.10:FF:000156">
    <property type="entry name" value="Ras-associating and dilute domain-containing protein"/>
    <property type="match status" value="1"/>
</dbReference>
<dbReference type="SUPFAM" id="SSF54236">
    <property type="entry name" value="Ubiquitin-like"/>
    <property type="match status" value="1"/>
</dbReference>
<reference evidence="10 11" key="1">
    <citation type="submission" date="2018-01" db="EMBL/GenBank/DDBJ databases">
        <title>Comparison of the Chinese Bamboo Partridge and Red Junglefowl genome sequences highlights the importance of demography in genome evolution.</title>
        <authorList>
            <person name="Tiley G.P."/>
            <person name="Kimball R.T."/>
            <person name="Braun E.L."/>
            <person name="Burleigh J.G."/>
        </authorList>
    </citation>
    <scope>NUCLEOTIDE SEQUENCE [LARGE SCALE GENOMIC DNA]</scope>
    <source>
        <strain evidence="10">RTK389</strain>
        <tissue evidence="10">Blood</tissue>
    </source>
</reference>
<protein>
    <recommendedName>
        <fullName evidence="5">Ras-associating and dilute domain-containing protein</fullName>
    </recommendedName>
</protein>
<dbReference type="PROSITE" id="PS50106">
    <property type="entry name" value="PDZ"/>
    <property type="match status" value="1"/>
</dbReference>
<dbReference type="Pfam" id="PF00595">
    <property type="entry name" value="PDZ"/>
    <property type="match status" value="1"/>
</dbReference>
<feature type="domain" description="Ras-associating" evidence="8">
    <location>
        <begin position="58"/>
        <end position="161"/>
    </location>
</feature>
<dbReference type="Gene3D" id="3.10.20.90">
    <property type="entry name" value="Phosphatidylinositol 3-kinase Catalytic Subunit, Chain A, domain 1"/>
    <property type="match status" value="1"/>
</dbReference>
<dbReference type="SMART" id="SM00314">
    <property type="entry name" value="RA"/>
    <property type="match status" value="1"/>
</dbReference>
<dbReference type="PANTHER" id="PTHR16027">
    <property type="entry name" value="DILUTE DOMAIN-CONTAINING PROTEIN YPR089W"/>
    <property type="match status" value="1"/>
</dbReference>
<dbReference type="PROSITE" id="PS50200">
    <property type="entry name" value="RA"/>
    <property type="match status" value="1"/>
</dbReference>
<sequence length="1275" mass="140252">MFYGSSSIMTPPSKSRLKRQSRLFSQVLYRTLSYKDRSSTSAFPDGDDPAELSTQLSAPGILKIFGGNICAGTNYKSVLATGSSGALELVKEALERYGLSQLNAGQYALCDVIGRFEGPEKRWQTEGLRVLGDHEKPLLIQDLWKPREGFSRRLELRRRAEVEEMVARDVDTTTAGINAQARKLQRHRARGAMRVLAGAKRLGTPPALRRSLSESSLGRPRDEELRRHCPALRGPEERSGSSMRYSLYHSPHLLLLQGYSQQHDSLVYLLNREQHTVGQRTQASKPSISLSAPDILPLHCTIRRLRASWHRSEEKLVLEPIAGASVSVNFSAVTRTVVLRHGDLLSLGLYYLLLYKDPMKAQPLPAQTLLRLRALQPEGPSICGTCGSLLKEQGGPGANRQSPEPTDGPRAPRRRLQLEFEPEAEDVLLRRIMTLIEPGGDDHKLTPAFLLCLCIQHSATSFQPGDFGQLLLKAAKMIQRTVWERTRELAEKQSQHQDPTSLSSFTIADLLPDLQHILFWMSNAIEVLYFVQQKSPTYIQSMEEEMDVKGSKESLFSSTITASEEAMTVLEEVIMYTFQQCVYYISKCLYVSLPALLECNPFQNESREGWRAAPPLPEELRRVVLIYQAALDLLRQYEVHPEITSQMFAYLFFFSNTLLFNQLLDKGQSLSSSWFSLIGLTRGTDLLRPPSPSQCPLRRGGFEQLEVGRSHTAMGRPSTNLAAEPVSLLSQLLHPQHPAWEGFNPNPKFKHIPSPIFIPNLIFNSNPTLILVPKPRPIFNPILTLIPKPKLIINSSCICIPISKSILDPNPILMGSSIAQPVLCPAGSSLGCFHWSQGVKLRASVRLLLEWLRGAGFEQLSQQFFAKLASVANLLAMPGSQLLQMTWPSLRAEFPALSPAQLHRVLSHCQAAMEVGSVAAWQPWDEESTAAFQPDAVLESFDNHPPIVLPSSGFKVDLEVETLDDNIYRHLLYIRHFLWSLQSKSPHGSEGPCSAPPKVRGHSFSEGAVRFPQSTFLLSKSEPPIVPEVLEVSPSPVMTPGSTVPPSGRCTPGGCADLEADEPPPLTSTTNGCPRQHPTGEQQLQEKLQQLQLGRGPAPPAPSCLLTPPTTPLNFDSAGPESPQGTTKALQDPRRNGISSTKGGSPEGCSPTPYDFPTPESSSRSSATDDFCYVFVVELERGALGLGMGLIDGLHTPLGSPGIYIRTLIEGSPAAADGRLAIGDRILAVNGTSLIGADYQSAVDLIRSGGKKLRFLVAKSDMEIAKKIISSSASS</sequence>
<feature type="region of interest" description="Disordered" evidence="6">
    <location>
        <begin position="393"/>
        <end position="414"/>
    </location>
</feature>
<evidence type="ECO:0000256" key="3">
    <source>
        <dbReference type="ARBA" id="ARBA00057550"/>
    </source>
</evidence>
<organism evidence="10 11">
    <name type="scientific">Bambusicola thoracicus</name>
    <name type="common">Chinese bamboo-partridge</name>
    <name type="synonym">Perdix thoracica</name>
    <dbReference type="NCBI Taxonomy" id="9083"/>
    <lineage>
        <taxon>Eukaryota</taxon>
        <taxon>Metazoa</taxon>
        <taxon>Chordata</taxon>
        <taxon>Craniata</taxon>
        <taxon>Vertebrata</taxon>
        <taxon>Euteleostomi</taxon>
        <taxon>Archelosauria</taxon>
        <taxon>Archosauria</taxon>
        <taxon>Dinosauria</taxon>
        <taxon>Saurischia</taxon>
        <taxon>Theropoda</taxon>
        <taxon>Coelurosauria</taxon>
        <taxon>Aves</taxon>
        <taxon>Neognathae</taxon>
        <taxon>Galloanserae</taxon>
        <taxon>Galliformes</taxon>
        <taxon>Phasianidae</taxon>
        <taxon>Perdicinae</taxon>
        <taxon>Bambusicola</taxon>
    </lineage>
</organism>
<dbReference type="AlphaFoldDB" id="A0A2P4TCU0"/>
<dbReference type="GO" id="GO:0034446">
    <property type="term" value="P:substrate adhesion-dependent cell spreading"/>
    <property type="evidence" value="ECO:0007669"/>
    <property type="project" value="TreeGrafter"/>
</dbReference>
<dbReference type="InterPro" id="IPR008984">
    <property type="entry name" value="SMAD_FHA_dom_sf"/>
</dbReference>
<feature type="region of interest" description="Disordered" evidence="6">
    <location>
        <begin position="1032"/>
        <end position="1166"/>
    </location>
</feature>
<dbReference type="Pfam" id="PF01843">
    <property type="entry name" value="DIL"/>
    <property type="match status" value="1"/>
</dbReference>
<dbReference type="PROSITE" id="PS51126">
    <property type="entry name" value="DILUTE"/>
    <property type="match status" value="1"/>
</dbReference>
<dbReference type="GO" id="GO:0005874">
    <property type="term" value="C:microtubule"/>
    <property type="evidence" value="ECO:0007669"/>
    <property type="project" value="TreeGrafter"/>
</dbReference>
<evidence type="ECO:0000259" key="8">
    <source>
        <dbReference type="PROSITE" id="PS50200"/>
    </source>
</evidence>
<comment type="similarity">
    <text evidence="4">Belongs to the RADIL family.</text>
</comment>
<dbReference type="CDD" id="cd06690">
    <property type="entry name" value="PDZ_Radil-like"/>
    <property type="match status" value="1"/>
</dbReference>
<feature type="domain" description="Dilute" evidence="9">
    <location>
        <begin position="508"/>
        <end position="944"/>
    </location>
</feature>
<dbReference type="Gene3D" id="2.30.42.10">
    <property type="match status" value="1"/>
</dbReference>
<keyword evidence="11" id="KW-1185">Reference proteome</keyword>
<dbReference type="Proteomes" id="UP000237246">
    <property type="component" value="Unassembled WGS sequence"/>
</dbReference>
<feature type="compositionally biased region" description="Low complexity" evidence="6">
    <location>
        <begin position="205"/>
        <end position="218"/>
    </location>
</feature>
<dbReference type="SMART" id="SM01132">
    <property type="entry name" value="DIL"/>
    <property type="match status" value="1"/>
</dbReference>
<keyword evidence="2" id="KW-0130">Cell adhesion</keyword>
<feature type="region of interest" description="Disordered" evidence="6">
    <location>
        <begin position="205"/>
        <end position="243"/>
    </location>
</feature>
<dbReference type="InterPro" id="IPR000159">
    <property type="entry name" value="RA_dom"/>
</dbReference>
<dbReference type="CDD" id="cd22733">
    <property type="entry name" value="FHA_RADIL"/>
    <property type="match status" value="1"/>
</dbReference>
<dbReference type="Pfam" id="PF00788">
    <property type="entry name" value="RA"/>
    <property type="match status" value="1"/>
</dbReference>
<dbReference type="PANTHER" id="PTHR16027:SF3">
    <property type="entry name" value="RAS-ASSOCIATING AND DILUTE DOMAIN-CONTAINING PROTEIN"/>
    <property type="match status" value="1"/>
</dbReference>
<comment type="caution">
    <text evidence="10">The sequence shown here is derived from an EMBL/GenBank/DDBJ whole genome shotgun (WGS) entry which is preliminary data.</text>
</comment>
<dbReference type="CDD" id="cd15472">
    <property type="entry name" value="Myo5p-like_CBD_Rasip1"/>
    <property type="match status" value="1"/>
</dbReference>
<feature type="compositionally biased region" description="Low complexity" evidence="6">
    <location>
        <begin position="1081"/>
        <end position="1093"/>
    </location>
</feature>
<dbReference type="InterPro" id="IPR036034">
    <property type="entry name" value="PDZ_sf"/>
</dbReference>
<feature type="domain" description="PDZ" evidence="7">
    <location>
        <begin position="1176"/>
        <end position="1261"/>
    </location>
</feature>
<accession>A0A2P4TCU0</accession>
<dbReference type="InterPro" id="IPR029071">
    <property type="entry name" value="Ubiquitin-like_domsf"/>
</dbReference>
<evidence type="ECO:0000256" key="6">
    <source>
        <dbReference type="SAM" id="MobiDB-lite"/>
    </source>
</evidence>
<dbReference type="SUPFAM" id="SSF49879">
    <property type="entry name" value="SMAD/FHA domain"/>
    <property type="match status" value="1"/>
</dbReference>